<evidence type="ECO:0000256" key="3">
    <source>
        <dbReference type="ARBA" id="ARBA00022475"/>
    </source>
</evidence>
<dbReference type="eggNOG" id="COG1132">
    <property type="taxonomic scope" value="Bacteria"/>
</dbReference>
<dbReference type="PANTHER" id="PTHR24221:SF397">
    <property type="entry name" value="ABC TRANSPORTER, ATP-BINDING TRANSMEMBRANE PROTEIN"/>
    <property type="match status" value="1"/>
</dbReference>
<dbReference type="PROSITE" id="PS00211">
    <property type="entry name" value="ABC_TRANSPORTER_1"/>
    <property type="match status" value="1"/>
</dbReference>
<dbReference type="Proteomes" id="UP000005753">
    <property type="component" value="Chromosome"/>
</dbReference>
<feature type="transmembrane region" description="Helical" evidence="9">
    <location>
        <begin position="140"/>
        <end position="157"/>
    </location>
</feature>
<evidence type="ECO:0000256" key="8">
    <source>
        <dbReference type="ARBA" id="ARBA00023136"/>
    </source>
</evidence>
<dbReference type="Pfam" id="PF00005">
    <property type="entry name" value="ABC_tran"/>
    <property type="match status" value="1"/>
</dbReference>
<dbReference type="HOGENOM" id="CLU_000604_84_9_9"/>
<dbReference type="OrthoDB" id="9762778at2"/>
<dbReference type="InterPro" id="IPR003593">
    <property type="entry name" value="AAA+_ATPase"/>
</dbReference>
<accession>I5AX06</accession>
<dbReference type="EMBL" id="CM001487">
    <property type="protein sequence ID" value="EIM58329.1"/>
    <property type="molecule type" value="Genomic_DNA"/>
</dbReference>
<evidence type="ECO:0000256" key="6">
    <source>
        <dbReference type="ARBA" id="ARBA00022840"/>
    </source>
</evidence>
<reference evidence="12 13" key="2">
    <citation type="submission" date="2012-02" db="EMBL/GenBank/DDBJ databases">
        <title>Improved High-Quality Draft sequence of Eubacterium cellulosolvens 6.</title>
        <authorList>
            <consortium name="US DOE Joint Genome Institute"/>
            <person name="Lucas S."/>
            <person name="Han J."/>
            <person name="Lapidus A."/>
            <person name="Cheng J.-F."/>
            <person name="Goodwin L."/>
            <person name="Pitluck S."/>
            <person name="Peters L."/>
            <person name="Mikhailova N."/>
            <person name="Gu W."/>
            <person name="Detter J.C."/>
            <person name="Han C."/>
            <person name="Tapia R."/>
            <person name="Land M."/>
            <person name="Hauser L."/>
            <person name="Kyrpides N."/>
            <person name="Ivanova N."/>
            <person name="Pagani I."/>
            <person name="Johnson E."/>
            <person name="Mukhopadhyay B."/>
            <person name="Anderson I."/>
            <person name="Woyke T."/>
        </authorList>
    </citation>
    <scope>NUCLEOTIDE SEQUENCE [LARGE SCALE GENOMIC DNA]</scope>
    <source>
        <strain evidence="12 13">6</strain>
    </source>
</reference>
<keyword evidence="13" id="KW-1185">Reference proteome</keyword>
<dbReference type="STRING" id="633697.EubceDRAFT1_2616"/>
<dbReference type="SUPFAM" id="SSF52540">
    <property type="entry name" value="P-loop containing nucleoside triphosphate hydrolases"/>
    <property type="match status" value="1"/>
</dbReference>
<reference evidence="12 13" key="1">
    <citation type="submission" date="2010-08" db="EMBL/GenBank/DDBJ databases">
        <authorList>
            <consortium name="US DOE Joint Genome Institute (JGI-PGF)"/>
            <person name="Lucas S."/>
            <person name="Copeland A."/>
            <person name="Lapidus A."/>
            <person name="Cheng J.-F."/>
            <person name="Bruce D."/>
            <person name="Goodwin L."/>
            <person name="Pitluck S."/>
            <person name="Land M.L."/>
            <person name="Hauser L."/>
            <person name="Chang Y.-J."/>
            <person name="Anderson I.J."/>
            <person name="Johnson E."/>
            <person name="Mulhopadhyay B."/>
            <person name="Kyrpides N."/>
            <person name="Woyke T.J."/>
        </authorList>
    </citation>
    <scope>NUCLEOTIDE SEQUENCE [LARGE SCALE GENOMIC DNA]</scope>
    <source>
        <strain evidence="12 13">6</strain>
    </source>
</reference>
<keyword evidence="8 9" id="KW-0472">Membrane</keyword>
<dbReference type="InterPro" id="IPR011527">
    <property type="entry name" value="ABC1_TM_dom"/>
</dbReference>
<evidence type="ECO:0000256" key="2">
    <source>
        <dbReference type="ARBA" id="ARBA00022448"/>
    </source>
</evidence>
<dbReference type="GO" id="GO:0034040">
    <property type="term" value="F:ATPase-coupled lipid transmembrane transporter activity"/>
    <property type="evidence" value="ECO:0007669"/>
    <property type="project" value="TreeGrafter"/>
</dbReference>
<proteinExistence type="predicted"/>
<evidence type="ECO:0000256" key="4">
    <source>
        <dbReference type="ARBA" id="ARBA00022692"/>
    </source>
</evidence>
<dbReference type="PROSITE" id="PS50929">
    <property type="entry name" value="ABC_TM1F"/>
    <property type="match status" value="1"/>
</dbReference>
<evidence type="ECO:0000256" key="7">
    <source>
        <dbReference type="ARBA" id="ARBA00022989"/>
    </source>
</evidence>
<feature type="transmembrane region" description="Helical" evidence="9">
    <location>
        <begin position="163"/>
        <end position="182"/>
    </location>
</feature>
<dbReference type="Pfam" id="PF00664">
    <property type="entry name" value="ABC_membrane"/>
    <property type="match status" value="1"/>
</dbReference>
<keyword evidence="7 9" id="KW-1133">Transmembrane helix</keyword>
<sequence length="575" mass="63676">MLKGYKYITEAGKKAILGSSIWLAVFQITCMLPMVLVIHVLAVMLKNAGTNGEKCFQLPLYMAVGTLFVLVMFFSYKKMYRMKYLSAMGENNNLRMGVADKLRRLPESYLSKHDLSDLTSTVMDDIGTLEGVMANQLTEMIGGFLAVAVSILVMFFVNVKMTLALLAVIPLVLLSMSLSDLVSGRTHLKNRIARIGISDMIQEYLDNIKVLKISGNIEGYQKRLGEKMKKLVPRLILFEFLAGLCVSMAFNFLRMGIGIVAIYGADLLIKGDISPETFFTFLLMSVWIYEPLSFTCENLGAVIASKVAGTRIADIMEYKEQTGVTDVDLSNYDICFRDVDFSYGNKEKVLSGVSFTADQGEYTALVGASGSGKSTICRLAARLWDADAGSITVGGQEVRCTAPEELFKYFSIVFQDVTLFNDTIYNNILIGNRNATREEVYRAAEYAQCMSFIEKLPEGMDTVIGENGHTLSGGERQRLSIARAFLKNAPIVLLDESTASIDPETETRIQAAIERLTKGRTVLMIAHRLRSIVGCDKIVVLDKGQVAGEGTHEQLMSNCDIYKKLYTLQCESEAC</sequence>
<evidence type="ECO:0000313" key="13">
    <source>
        <dbReference type="Proteomes" id="UP000005753"/>
    </source>
</evidence>
<dbReference type="FunFam" id="3.40.50.300:FF:000221">
    <property type="entry name" value="Multidrug ABC transporter ATP-binding protein"/>
    <property type="match status" value="1"/>
</dbReference>
<keyword evidence="2" id="KW-0813">Transport</keyword>
<dbReference type="InterPro" id="IPR039421">
    <property type="entry name" value="Type_1_exporter"/>
</dbReference>
<name>I5AX06_EUBC6</name>
<evidence type="ECO:0000256" key="1">
    <source>
        <dbReference type="ARBA" id="ARBA00004651"/>
    </source>
</evidence>
<keyword evidence="5" id="KW-0547">Nucleotide-binding</keyword>
<dbReference type="GO" id="GO:0140359">
    <property type="term" value="F:ABC-type transporter activity"/>
    <property type="evidence" value="ECO:0007669"/>
    <property type="project" value="InterPro"/>
</dbReference>
<dbReference type="PROSITE" id="PS50893">
    <property type="entry name" value="ABC_TRANSPORTER_2"/>
    <property type="match status" value="1"/>
</dbReference>
<protein>
    <submittedName>
        <fullName evidence="12">ABC-type multidrug transport system, ATPase and permease component</fullName>
    </submittedName>
</protein>
<dbReference type="GO" id="GO:0005524">
    <property type="term" value="F:ATP binding"/>
    <property type="evidence" value="ECO:0007669"/>
    <property type="project" value="UniProtKB-KW"/>
</dbReference>
<evidence type="ECO:0000259" key="10">
    <source>
        <dbReference type="PROSITE" id="PS50893"/>
    </source>
</evidence>
<feature type="transmembrane region" description="Helical" evidence="9">
    <location>
        <begin position="21"/>
        <end position="44"/>
    </location>
</feature>
<keyword evidence="4 9" id="KW-0812">Transmembrane</keyword>
<dbReference type="InterPro" id="IPR027417">
    <property type="entry name" value="P-loop_NTPase"/>
</dbReference>
<dbReference type="Gene3D" id="3.40.50.300">
    <property type="entry name" value="P-loop containing nucleotide triphosphate hydrolases"/>
    <property type="match status" value="1"/>
</dbReference>
<evidence type="ECO:0000256" key="5">
    <source>
        <dbReference type="ARBA" id="ARBA00022741"/>
    </source>
</evidence>
<dbReference type="InterPro" id="IPR003439">
    <property type="entry name" value="ABC_transporter-like_ATP-bd"/>
</dbReference>
<dbReference type="GO" id="GO:0016887">
    <property type="term" value="F:ATP hydrolysis activity"/>
    <property type="evidence" value="ECO:0007669"/>
    <property type="project" value="InterPro"/>
</dbReference>
<keyword evidence="3" id="KW-1003">Cell membrane</keyword>
<comment type="subcellular location">
    <subcellularLocation>
        <location evidence="1">Cell membrane</location>
        <topology evidence="1">Multi-pass membrane protein</topology>
    </subcellularLocation>
</comment>
<evidence type="ECO:0000256" key="9">
    <source>
        <dbReference type="SAM" id="Phobius"/>
    </source>
</evidence>
<dbReference type="InterPro" id="IPR017871">
    <property type="entry name" value="ABC_transporter-like_CS"/>
</dbReference>
<feature type="domain" description="ABC transmembrane type-1" evidence="11">
    <location>
        <begin position="92"/>
        <end position="304"/>
    </location>
</feature>
<dbReference type="SUPFAM" id="SSF90123">
    <property type="entry name" value="ABC transporter transmembrane region"/>
    <property type="match status" value="1"/>
</dbReference>
<organism evidence="12 13">
    <name type="scientific">Eubacterium cellulosolvens (strain ATCC 43171 / JCM 9499 / 6)</name>
    <name type="common">Cillobacterium cellulosolvens</name>
    <dbReference type="NCBI Taxonomy" id="633697"/>
    <lineage>
        <taxon>Bacteria</taxon>
        <taxon>Bacillati</taxon>
        <taxon>Bacillota</taxon>
        <taxon>Clostridia</taxon>
        <taxon>Eubacteriales</taxon>
        <taxon>Eubacteriaceae</taxon>
        <taxon>Eubacterium</taxon>
    </lineage>
</organism>
<feature type="transmembrane region" description="Helical" evidence="9">
    <location>
        <begin position="56"/>
        <end position="76"/>
    </location>
</feature>
<feature type="domain" description="ABC transporter" evidence="10">
    <location>
        <begin position="334"/>
        <end position="568"/>
    </location>
</feature>
<dbReference type="CDD" id="cd07346">
    <property type="entry name" value="ABC_6TM_exporters"/>
    <property type="match status" value="1"/>
</dbReference>
<dbReference type="AlphaFoldDB" id="I5AX06"/>
<dbReference type="InterPro" id="IPR036640">
    <property type="entry name" value="ABC1_TM_sf"/>
</dbReference>
<evidence type="ECO:0000313" key="12">
    <source>
        <dbReference type="EMBL" id="EIM58329.1"/>
    </source>
</evidence>
<dbReference type="Gene3D" id="1.20.1560.10">
    <property type="entry name" value="ABC transporter type 1, transmembrane domain"/>
    <property type="match status" value="1"/>
</dbReference>
<dbReference type="PANTHER" id="PTHR24221">
    <property type="entry name" value="ATP-BINDING CASSETTE SUB-FAMILY B"/>
    <property type="match status" value="1"/>
</dbReference>
<dbReference type="GO" id="GO:0005886">
    <property type="term" value="C:plasma membrane"/>
    <property type="evidence" value="ECO:0007669"/>
    <property type="project" value="UniProtKB-SubCell"/>
</dbReference>
<feature type="transmembrane region" description="Helical" evidence="9">
    <location>
        <begin position="231"/>
        <end position="253"/>
    </location>
</feature>
<evidence type="ECO:0000259" key="11">
    <source>
        <dbReference type="PROSITE" id="PS50929"/>
    </source>
</evidence>
<gene>
    <name evidence="12" type="ORF">EubceDRAFT1_2616</name>
</gene>
<keyword evidence="6" id="KW-0067">ATP-binding</keyword>
<dbReference type="SMART" id="SM00382">
    <property type="entry name" value="AAA"/>
    <property type="match status" value="1"/>
</dbReference>